<keyword evidence="6" id="KW-0325">Glycoprotein</keyword>
<feature type="active site" description="Charge relay system" evidence="8">
    <location>
        <position position="327"/>
    </location>
</feature>
<keyword evidence="2" id="KW-0732">Signal</keyword>
<keyword evidence="11" id="KW-1185">Reference proteome</keyword>
<comment type="similarity">
    <text evidence="1 7">Belongs to the AB hydrolase superfamily. Lipase family.</text>
</comment>
<reference evidence="10 11" key="1">
    <citation type="submission" date="2023-03" db="EMBL/GenBank/DDBJ databases">
        <title>Genome insight into feeding habits of ladybird beetles.</title>
        <authorList>
            <person name="Li H.-S."/>
            <person name="Huang Y.-H."/>
            <person name="Pang H."/>
        </authorList>
    </citation>
    <scope>NUCLEOTIDE SEQUENCE [LARGE SCALE GENOMIC DNA]</scope>
    <source>
        <strain evidence="10">SYSU_2023b</strain>
        <tissue evidence="10">Whole body</tissue>
    </source>
</reference>
<dbReference type="PIRSF" id="PIRSF000862">
    <property type="entry name" value="Steryl_ester_lip"/>
    <property type="match status" value="1"/>
</dbReference>
<evidence type="ECO:0000256" key="1">
    <source>
        <dbReference type="ARBA" id="ARBA00010701"/>
    </source>
</evidence>
<evidence type="ECO:0000313" key="11">
    <source>
        <dbReference type="Proteomes" id="UP001431783"/>
    </source>
</evidence>
<evidence type="ECO:0000256" key="2">
    <source>
        <dbReference type="ARBA" id="ARBA00022729"/>
    </source>
</evidence>
<evidence type="ECO:0000256" key="6">
    <source>
        <dbReference type="ARBA" id="ARBA00023180"/>
    </source>
</evidence>
<feature type="domain" description="Partial AB-hydrolase lipase" evidence="9">
    <location>
        <begin position="15"/>
        <end position="75"/>
    </location>
</feature>
<feature type="active site" description="Charge relay system" evidence="8">
    <location>
        <position position="358"/>
    </location>
</feature>
<name>A0AAW1TSQ2_9CUCU</name>
<dbReference type="PANTHER" id="PTHR11005">
    <property type="entry name" value="LYSOSOMAL ACID LIPASE-RELATED"/>
    <property type="match status" value="1"/>
</dbReference>
<evidence type="ECO:0000313" key="10">
    <source>
        <dbReference type="EMBL" id="KAK9874542.1"/>
    </source>
</evidence>
<keyword evidence="3 7" id="KW-0378">Hydrolase</keyword>
<dbReference type="InterPro" id="IPR025483">
    <property type="entry name" value="Lipase_euk"/>
</dbReference>
<dbReference type="Gene3D" id="3.40.50.1820">
    <property type="entry name" value="alpha/beta hydrolase"/>
    <property type="match status" value="1"/>
</dbReference>
<dbReference type="GO" id="GO:0016788">
    <property type="term" value="F:hydrolase activity, acting on ester bonds"/>
    <property type="evidence" value="ECO:0007669"/>
    <property type="project" value="InterPro"/>
</dbReference>
<accession>A0AAW1TSQ2</accession>
<protein>
    <recommendedName>
        <fullName evidence="7">Lipase</fullName>
    </recommendedName>
</protein>
<organism evidence="10 11">
    <name type="scientific">Henosepilachna vigintioctopunctata</name>
    <dbReference type="NCBI Taxonomy" id="420089"/>
    <lineage>
        <taxon>Eukaryota</taxon>
        <taxon>Metazoa</taxon>
        <taxon>Ecdysozoa</taxon>
        <taxon>Arthropoda</taxon>
        <taxon>Hexapoda</taxon>
        <taxon>Insecta</taxon>
        <taxon>Pterygota</taxon>
        <taxon>Neoptera</taxon>
        <taxon>Endopterygota</taxon>
        <taxon>Coleoptera</taxon>
        <taxon>Polyphaga</taxon>
        <taxon>Cucujiformia</taxon>
        <taxon>Coccinelloidea</taxon>
        <taxon>Coccinellidae</taxon>
        <taxon>Epilachninae</taxon>
        <taxon>Epilachnini</taxon>
        <taxon>Henosepilachna</taxon>
    </lineage>
</organism>
<evidence type="ECO:0000256" key="3">
    <source>
        <dbReference type="ARBA" id="ARBA00022801"/>
    </source>
</evidence>
<dbReference type="EMBL" id="JARQZJ010000032">
    <property type="protein sequence ID" value="KAK9874542.1"/>
    <property type="molecule type" value="Genomic_DNA"/>
</dbReference>
<comment type="caution">
    <text evidence="10">The sequence shown here is derived from an EMBL/GenBank/DDBJ whole genome shotgun (WGS) entry which is preliminary data.</text>
</comment>
<keyword evidence="5" id="KW-0443">Lipid metabolism</keyword>
<dbReference type="GO" id="GO:0016042">
    <property type="term" value="P:lipid catabolic process"/>
    <property type="evidence" value="ECO:0007669"/>
    <property type="project" value="UniProtKB-KW"/>
</dbReference>
<sequence>MSTIEECCRISNFVKDSVQKRGYPLEVHSVTTEDGYINSLFRIPHGKDTDTFNKLQRKPVLLVHGLLASCADWVNLENGLGYFLVDNGYDVWLANCRGTTFSRGHVSLDFQKNAAEYWDFSWHEIGYYDVAAFIDHVLSITQFSKLLYIGHSQGATAVFVLTSTKQEYNDKISLCCALAPAVVFDKAKLFPMKLMANICQRIQALLNFFHVYPSSIPFGTLTRCIIRQGESNSFSRRIALLYLALIAGHADIEQTTKMELSTIGVTTVNSASWRQFIHYCQCIQSRKFAQYDFGKPRNEELYNSICPPEYDLLKVTVPVAIFYGKNDVFFHAEDIISLTKKLGNVVHKYEIEWKLFNHMDFLYANDSVTLAYKYILDMLQIYK</sequence>
<gene>
    <name evidence="10" type="ORF">WA026_005383</name>
</gene>
<evidence type="ECO:0000256" key="4">
    <source>
        <dbReference type="ARBA" id="ARBA00022963"/>
    </source>
</evidence>
<evidence type="ECO:0000256" key="7">
    <source>
        <dbReference type="PIRNR" id="PIRNR000862"/>
    </source>
</evidence>
<keyword evidence="4 7" id="KW-0442">Lipid degradation</keyword>
<feature type="active site" description="Nucleophile" evidence="8">
    <location>
        <position position="152"/>
    </location>
</feature>
<dbReference type="Pfam" id="PF04083">
    <property type="entry name" value="Abhydro_lipase"/>
    <property type="match status" value="1"/>
</dbReference>
<proteinExistence type="inferred from homology"/>
<dbReference type="InterPro" id="IPR029058">
    <property type="entry name" value="AB_hydrolase_fold"/>
</dbReference>
<dbReference type="InterPro" id="IPR006693">
    <property type="entry name" value="AB_hydrolase_lipase"/>
</dbReference>
<evidence type="ECO:0000256" key="8">
    <source>
        <dbReference type="PIRSR" id="PIRSR000862-1"/>
    </source>
</evidence>
<dbReference type="SUPFAM" id="SSF53474">
    <property type="entry name" value="alpha/beta-Hydrolases"/>
    <property type="match status" value="1"/>
</dbReference>
<dbReference type="Proteomes" id="UP001431783">
    <property type="component" value="Unassembled WGS sequence"/>
</dbReference>
<dbReference type="FunFam" id="3.40.50.1820:FF:000057">
    <property type="entry name" value="Lipase"/>
    <property type="match status" value="1"/>
</dbReference>
<evidence type="ECO:0000256" key="5">
    <source>
        <dbReference type="ARBA" id="ARBA00023098"/>
    </source>
</evidence>
<dbReference type="AlphaFoldDB" id="A0AAW1TSQ2"/>
<evidence type="ECO:0000259" key="9">
    <source>
        <dbReference type="Pfam" id="PF04083"/>
    </source>
</evidence>